<dbReference type="InterPro" id="IPR000719">
    <property type="entry name" value="Prot_kinase_dom"/>
</dbReference>
<organism evidence="10 11">
    <name type="scientific">Tolypocladium ophioglossoides (strain CBS 100239)</name>
    <name type="common">Snaketongue truffleclub</name>
    <name type="synonym">Elaphocordyceps ophioglossoides</name>
    <dbReference type="NCBI Taxonomy" id="1163406"/>
    <lineage>
        <taxon>Eukaryota</taxon>
        <taxon>Fungi</taxon>
        <taxon>Dikarya</taxon>
        <taxon>Ascomycota</taxon>
        <taxon>Pezizomycotina</taxon>
        <taxon>Sordariomycetes</taxon>
        <taxon>Hypocreomycetidae</taxon>
        <taxon>Hypocreales</taxon>
        <taxon>Ophiocordycipitaceae</taxon>
        <taxon>Tolypocladium</taxon>
    </lineage>
</organism>
<dbReference type="EC" id="2.7.11.1" evidence="1"/>
<dbReference type="GO" id="GO:0050684">
    <property type="term" value="P:regulation of mRNA processing"/>
    <property type="evidence" value="ECO:0007669"/>
    <property type="project" value="TreeGrafter"/>
</dbReference>
<dbReference type="EMBL" id="LFRF01000010">
    <property type="protein sequence ID" value="KND91129.1"/>
    <property type="molecule type" value="Genomic_DNA"/>
</dbReference>
<comment type="catalytic activity">
    <reaction evidence="8">
        <text>L-seryl-[protein] + ATP = O-phospho-L-seryl-[protein] + ADP + H(+)</text>
        <dbReference type="Rhea" id="RHEA:17989"/>
        <dbReference type="Rhea" id="RHEA-COMP:9863"/>
        <dbReference type="Rhea" id="RHEA-COMP:11604"/>
        <dbReference type="ChEBI" id="CHEBI:15378"/>
        <dbReference type="ChEBI" id="CHEBI:29999"/>
        <dbReference type="ChEBI" id="CHEBI:30616"/>
        <dbReference type="ChEBI" id="CHEBI:83421"/>
        <dbReference type="ChEBI" id="CHEBI:456216"/>
        <dbReference type="EC" id="2.7.11.1"/>
    </reaction>
</comment>
<dbReference type="PANTHER" id="PTHR47634:SF9">
    <property type="entry name" value="PROTEIN KINASE DOMAIN-CONTAINING PROTEIN-RELATED"/>
    <property type="match status" value="1"/>
</dbReference>
<keyword evidence="2" id="KW-0723">Serine/threonine-protein kinase</keyword>
<dbReference type="InterPro" id="IPR011009">
    <property type="entry name" value="Kinase-like_dom_sf"/>
</dbReference>
<dbReference type="GO" id="GO:0005634">
    <property type="term" value="C:nucleus"/>
    <property type="evidence" value="ECO:0007669"/>
    <property type="project" value="TreeGrafter"/>
</dbReference>
<accession>A0A0L0NAW8</accession>
<keyword evidence="3" id="KW-0808">Transferase</keyword>
<name>A0A0L0NAW8_TOLOC</name>
<evidence type="ECO:0000256" key="4">
    <source>
        <dbReference type="ARBA" id="ARBA00022741"/>
    </source>
</evidence>
<feature type="domain" description="Protein kinase" evidence="9">
    <location>
        <begin position="73"/>
        <end position="405"/>
    </location>
</feature>
<dbReference type="GO" id="GO:0005737">
    <property type="term" value="C:cytoplasm"/>
    <property type="evidence" value="ECO:0007669"/>
    <property type="project" value="TreeGrafter"/>
</dbReference>
<dbReference type="Gene3D" id="1.10.510.10">
    <property type="entry name" value="Transferase(Phosphotransferase) domain 1"/>
    <property type="match status" value="1"/>
</dbReference>
<dbReference type="InterPro" id="IPR051334">
    <property type="entry name" value="SRPK"/>
</dbReference>
<evidence type="ECO:0000256" key="7">
    <source>
        <dbReference type="ARBA" id="ARBA00047899"/>
    </source>
</evidence>
<dbReference type="STRING" id="1163406.A0A0L0NAW8"/>
<comment type="catalytic activity">
    <reaction evidence="7">
        <text>L-threonyl-[protein] + ATP = O-phospho-L-threonyl-[protein] + ADP + H(+)</text>
        <dbReference type="Rhea" id="RHEA:46608"/>
        <dbReference type="Rhea" id="RHEA-COMP:11060"/>
        <dbReference type="Rhea" id="RHEA-COMP:11605"/>
        <dbReference type="ChEBI" id="CHEBI:15378"/>
        <dbReference type="ChEBI" id="CHEBI:30013"/>
        <dbReference type="ChEBI" id="CHEBI:30616"/>
        <dbReference type="ChEBI" id="CHEBI:61977"/>
        <dbReference type="ChEBI" id="CHEBI:456216"/>
        <dbReference type="EC" id="2.7.11.1"/>
    </reaction>
</comment>
<keyword evidence="6" id="KW-0067">ATP-binding</keyword>
<gene>
    <name evidence="10" type="ORF">TOPH_04430</name>
</gene>
<evidence type="ECO:0000259" key="9">
    <source>
        <dbReference type="PROSITE" id="PS50011"/>
    </source>
</evidence>
<evidence type="ECO:0000256" key="5">
    <source>
        <dbReference type="ARBA" id="ARBA00022777"/>
    </source>
</evidence>
<evidence type="ECO:0000256" key="6">
    <source>
        <dbReference type="ARBA" id="ARBA00022840"/>
    </source>
</evidence>
<comment type="caution">
    <text evidence="10">The sequence shown here is derived from an EMBL/GenBank/DDBJ whole genome shotgun (WGS) entry which is preliminary data.</text>
</comment>
<dbReference type="GO" id="GO:0004674">
    <property type="term" value="F:protein serine/threonine kinase activity"/>
    <property type="evidence" value="ECO:0007669"/>
    <property type="project" value="UniProtKB-KW"/>
</dbReference>
<dbReference type="GO" id="GO:0005524">
    <property type="term" value="F:ATP binding"/>
    <property type="evidence" value="ECO:0007669"/>
    <property type="project" value="UniProtKB-KW"/>
</dbReference>
<dbReference type="Proteomes" id="UP000036947">
    <property type="component" value="Unassembled WGS sequence"/>
</dbReference>
<dbReference type="AlphaFoldDB" id="A0A0L0NAW8"/>
<keyword evidence="5 10" id="KW-0418">Kinase</keyword>
<evidence type="ECO:0000256" key="3">
    <source>
        <dbReference type="ARBA" id="ARBA00022679"/>
    </source>
</evidence>
<dbReference type="SMART" id="SM00220">
    <property type="entry name" value="S_TKc"/>
    <property type="match status" value="1"/>
</dbReference>
<dbReference type="PROSITE" id="PS50011">
    <property type="entry name" value="PROTEIN_KINASE_DOM"/>
    <property type="match status" value="1"/>
</dbReference>
<keyword evidence="11" id="KW-1185">Reference proteome</keyword>
<dbReference type="GO" id="GO:0000245">
    <property type="term" value="P:spliceosomal complex assembly"/>
    <property type="evidence" value="ECO:0007669"/>
    <property type="project" value="TreeGrafter"/>
</dbReference>
<evidence type="ECO:0000313" key="10">
    <source>
        <dbReference type="EMBL" id="KND91129.1"/>
    </source>
</evidence>
<evidence type="ECO:0000256" key="8">
    <source>
        <dbReference type="ARBA" id="ARBA00048679"/>
    </source>
</evidence>
<dbReference type="PANTHER" id="PTHR47634">
    <property type="entry name" value="PROTEIN KINASE DOMAIN-CONTAINING PROTEIN-RELATED"/>
    <property type="match status" value="1"/>
</dbReference>
<keyword evidence="4" id="KW-0547">Nucleotide-binding</keyword>
<evidence type="ECO:0000256" key="2">
    <source>
        <dbReference type="ARBA" id="ARBA00022527"/>
    </source>
</evidence>
<proteinExistence type="predicted"/>
<evidence type="ECO:0000313" key="11">
    <source>
        <dbReference type="Proteomes" id="UP000036947"/>
    </source>
</evidence>
<evidence type="ECO:0000256" key="1">
    <source>
        <dbReference type="ARBA" id="ARBA00012513"/>
    </source>
</evidence>
<protein>
    <recommendedName>
        <fullName evidence="1">non-specific serine/threonine protein kinase</fullName>
        <ecNumber evidence="1">2.7.11.1</ecNumber>
    </recommendedName>
</protein>
<sequence>MAGSTINQMPAINATPKWIPPPIALETFVYAGDENEFENLLRYTKNGYHPVILGDVLLKPQTCVSDENMQPRYRILLKLGFGAFGTVWLARDLVEERNISIKIRSGSATPCPSTEGRVLRWVRDNGLGCRGHDRILHFYDSFIIQGPNGFHECLVTEVVAPICELIWDRTASRFMIQLIGDPHTGNFGIAVPHLHQLDEEIIIDFISNPEVMPVVPHDPQFPMHTIPAYQTPTTDITKLLAEEKALPTTAEANIKILDFGRAHWVDEPLPELHGAVPAQIRPPEVEVYRRSAGKEGSAWSEAADVWAFALSLCELRLEPLISRWDDTLRSAIKFGGPAPRSWLQYCNEGTDVSLRTRDEVWSRRVKLFSKSPKDMDSLLNVVKLMVVTAPNDRCSMADVLSYLCP</sequence>
<reference evidence="10 11" key="1">
    <citation type="journal article" date="2015" name="BMC Genomics">
        <title>The genome of the truffle-parasite Tolypocladium ophioglossoides and the evolution of antifungal peptaibiotics.</title>
        <authorList>
            <person name="Quandt C.A."/>
            <person name="Bushley K.E."/>
            <person name="Spatafora J.W."/>
        </authorList>
    </citation>
    <scope>NUCLEOTIDE SEQUENCE [LARGE SCALE GENOMIC DNA]</scope>
    <source>
        <strain evidence="10 11">CBS 100239</strain>
    </source>
</reference>
<dbReference type="SUPFAM" id="SSF56112">
    <property type="entry name" value="Protein kinase-like (PK-like)"/>
    <property type="match status" value="1"/>
</dbReference>
<dbReference type="Gene3D" id="3.30.200.20">
    <property type="entry name" value="Phosphorylase Kinase, domain 1"/>
    <property type="match status" value="1"/>
</dbReference>
<dbReference type="OrthoDB" id="5979581at2759"/>